<proteinExistence type="predicted"/>
<accession>A0A175YMH0</accession>
<evidence type="ECO:0000256" key="1">
    <source>
        <dbReference type="ARBA" id="ARBA00022679"/>
    </source>
</evidence>
<dbReference type="InterPro" id="IPR016039">
    <property type="entry name" value="Thiolase-like"/>
</dbReference>
<reference evidence="2" key="1">
    <citation type="journal article" date="2016" name="Nat. Genet.">
        <title>A high-quality carrot genome assembly provides new insights into carotenoid accumulation and asterid genome evolution.</title>
        <authorList>
            <person name="Iorizzo M."/>
            <person name="Ellison S."/>
            <person name="Senalik D."/>
            <person name="Zeng P."/>
            <person name="Satapoomin P."/>
            <person name="Huang J."/>
            <person name="Bowman M."/>
            <person name="Iovene M."/>
            <person name="Sanseverino W."/>
            <person name="Cavagnaro P."/>
            <person name="Yildiz M."/>
            <person name="Macko-Podgorni A."/>
            <person name="Moranska E."/>
            <person name="Grzebelus E."/>
            <person name="Grzebelus D."/>
            <person name="Ashrafi H."/>
            <person name="Zheng Z."/>
            <person name="Cheng S."/>
            <person name="Spooner D."/>
            <person name="Van Deynze A."/>
            <person name="Simon P."/>
        </authorList>
    </citation>
    <scope>NUCLEOTIDE SEQUENCE</scope>
    <source>
        <tissue evidence="2">Leaf</tissue>
    </source>
</reference>
<dbReference type="AlphaFoldDB" id="A0A175YMH0"/>
<keyword evidence="3" id="KW-1185">Reference proteome</keyword>
<gene>
    <name evidence="2" type="ORF">DCAR_0831827</name>
</gene>
<dbReference type="SUPFAM" id="SSF53901">
    <property type="entry name" value="Thiolase-like"/>
    <property type="match status" value="1"/>
</dbReference>
<sequence length="116" mass="12170">MASGSILNTCATISARTGAGDLLQVRLDRSPKLSDGAGKPKLEILASAPFVWVPFEAIVPNVTNYYKILGSAKTVPIRMVNRQCSSGNQAVADVATAIKAGFYDIGSVTLEQSIQG</sequence>
<dbReference type="InterPro" id="IPR020615">
    <property type="entry name" value="Thiolase_acyl_enz_int_AS"/>
</dbReference>
<evidence type="ECO:0000313" key="3">
    <source>
        <dbReference type="Proteomes" id="UP000077755"/>
    </source>
</evidence>
<dbReference type="EMBL" id="CP093350">
    <property type="protein sequence ID" value="WOH12325.1"/>
    <property type="molecule type" value="Genomic_DNA"/>
</dbReference>
<evidence type="ECO:0000313" key="2">
    <source>
        <dbReference type="EMBL" id="WOH12325.1"/>
    </source>
</evidence>
<dbReference type="Gramene" id="KZM84916">
    <property type="protein sequence ID" value="KZM84916"/>
    <property type="gene ID" value="DCAR_027662"/>
</dbReference>
<dbReference type="Proteomes" id="UP000077755">
    <property type="component" value="Chromosome 8"/>
</dbReference>
<dbReference type="GO" id="GO:0016747">
    <property type="term" value="F:acyltransferase activity, transferring groups other than amino-acyl groups"/>
    <property type="evidence" value="ECO:0007669"/>
    <property type="project" value="InterPro"/>
</dbReference>
<reference evidence="2" key="2">
    <citation type="submission" date="2022-03" db="EMBL/GenBank/DDBJ databases">
        <title>Draft title - Genomic analysis of global carrot germplasm unveils the trajectory of domestication and the origin of high carotenoid orange carrot.</title>
        <authorList>
            <person name="Iorizzo M."/>
            <person name="Ellison S."/>
            <person name="Senalik D."/>
            <person name="Macko-Podgorni A."/>
            <person name="Grzebelus D."/>
            <person name="Bostan H."/>
            <person name="Rolling W."/>
            <person name="Curaba J."/>
            <person name="Simon P."/>
        </authorList>
    </citation>
    <scope>NUCLEOTIDE SEQUENCE</scope>
    <source>
        <tissue evidence="2">Leaf</tissue>
    </source>
</reference>
<dbReference type="Gene3D" id="3.40.47.10">
    <property type="match status" value="1"/>
</dbReference>
<dbReference type="PROSITE" id="PS00098">
    <property type="entry name" value="THIOLASE_1"/>
    <property type="match status" value="1"/>
</dbReference>
<keyword evidence="1" id="KW-0808">Transferase</keyword>
<organism evidence="2 3">
    <name type="scientific">Daucus carota subsp. sativus</name>
    <name type="common">Carrot</name>
    <dbReference type="NCBI Taxonomy" id="79200"/>
    <lineage>
        <taxon>Eukaryota</taxon>
        <taxon>Viridiplantae</taxon>
        <taxon>Streptophyta</taxon>
        <taxon>Embryophyta</taxon>
        <taxon>Tracheophyta</taxon>
        <taxon>Spermatophyta</taxon>
        <taxon>Magnoliopsida</taxon>
        <taxon>eudicotyledons</taxon>
        <taxon>Gunneridae</taxon>
        <taxon>Pentapetalae</taxon>
        <taxon>asterids</taxon>
        <taxon>campanulids</taxon>
        <taxon>Apiales</taxon>
        <taxon>Apiaceae</taxon>
        <taxon>Apioideae</taxon>
        <taxon>Scandiceae</taxon>
        <taxon>Daucinae</taxon>
        <taxon>Daucus</taxon>
        <taxon>Daucus sect. Daucus</taxon>
    </lineage>
</organism>
<name>A0A175YMH0_DAUCS</name>
<protein>
    <submittedName>
        <fullName evidence="2">Uncharacterized protein</fullName>
    </submittedName>
</protein>